<dbReference type="SUPFAM" id="SSF53300">
    <property type="entry name" value="vWA-like"/>
    <property type="match status" value="1"/>
</dbReference>
<evidence type="ECO:0000313" key="4">
    <source>
        <dbReference type="Proteomes" id="UP000198736"/>
    </source>
</evidence>
<organism evidence="3 4">
    <name type="scientific">Candidatus Nitrospira nitrificans</name>
    <dbReference type="NCBI Taxonomy" id="1742973"/>
    <lineage>
        <taxon>Bacteria</taxon>
        <taxon>Pseudomonadati</taxon>
        <taxon>Nitrospirota</taxon>
        <taxon>Nitrospiria</taxon>
        <taxon>Nitrospirales</taxon>
        <taxon>Nitrospiraceae</taxon>
        <taxon>Nitrospira</taxon>
    </lineage>
</organism>
<keyword evidence="4" id="KW-1185">Reference proteome</keyword>
<dbReference type="EMBL" id="CZPZ01000006">
    <property type="protein sequence ID" value="CUS33796.1"/>
    <property type="molecule type" value="Genomic_DNA"/>
</dbReference>
<evidence type="ECO:0000259" key="2">
    <source>
        <dbReference type="PROSITE" id="PS50234"/>
    </source>
</evidence>
<gene>
    <name evidence="3" type="ORF">COMA2_140084</name>
</gene>
<accession>A0A0S4LD29</accession>
<dbReference type="InterPro" id="IPR051928">
    <property type="entry name" value="NorD/CobT"/>
</dbReference>
<sequence>MTDMSSQQILLQRVVREVSPAVAEPLVTRLPQATGKPDAAARALTLLDELQELSEKAATAALAAVPELDRRGGLSHILLWLDLGVALAESSGASALKYFKDSPMVLGLIESADARTEVLTIGLEIAEQDANVALEYIRQAPQILADVPTAHVRPWLDISIELTQVNVVVGLEFIRQISKLAPVLPLESVRDWATVGMKLIVPNSLGKPDYVATMEYLRTSPAILRNIEHPAIREKVVSLCLVLAEHSPESGMTWLAESPDLLGTLPSMEWRIRLLQYGALLAEKHAEATLEYLRRAPELAGLIGDRPEALTRFENWFKAGMEVAAYSPDGARAYFSVESRKALASVEQALSGVPFRLVARRVKLFVQGLCGADVAVAALPDSLTAPVRATVSGDGSAISFPALLRRYPTAVENERLYLVMAAHEAGHLEFGTYRLRLDSLADLIETVRQRYGRTNEARPGTLAALFQLYPNPALVRDLWTVLEDARIEFLLQTEYPGLRCDLARLAAESIVPRDPAQGVMPKELVVDCLLRLSTGEAEDTAVPKAVREEVSILWNMCRSVLKTTATAEETVRVVDQVSVRLEELLAARGAMIPAERCEEQKDVEAGQTKPEQPGDQYRAVTDVAYRGAMNPEFITWSPERFDRQHKSPTESDRSPGEHVRSGDHEPGSGDMLREGRSLPSVVEQCLTLEIDAPQTQETMAHGERAVLYPEWDHRIEDYRMNWCRVVERPADSGSDEFVMKTLATQRSTVKSLRRFFEGLRPPAFRRVAGQTDGEEVDLDAVVRRAGEQRAGAEGDDRLYIRREKRTRDVAVSFLIDISGSTSRDLGTGRRVIDIEKEGLVLLCEALDAVGDQYGLYAYSGQGRGNVEFLTIKDFDDRLGATTAHRLGGLAPRHQNRDGAAIRHATAKLVARDAKNRVLVLLSDGRPLDDQYKDEYSLEDTKAALREARRRGIETFCVTIDRDAETYLRRMYAEARYCVIHSVEALPTKLPLLYRQLTA</sequence>
<dbReference type="Gene3D" id="3.40.50.410">
    <property type="entry name" value="von Willebrand factor, type A domain"/>
    <property type="match status" value="1"/>
</dbReference>
<dbReference type="PANTHER" id="PTHR41248:SF1">
    <property type="entry name" value="NORD PROTEIN"/>
    <property type="match status" value="1"/>
</dbReference>
<evidence type="ECO:0000256" key="1">
    <source>
        <dbReference type="SAM" id="MobiDB-lite"/>
    </source>
</evidence>
<dbReference type="InterPro" id="IPR036465">
    <property type="entry name" value="vWFA_dom_sf"/>
</dbReference>
<dbReference type="Proteomes" id="UP000198736">
    <property type="component" value="Unassembled WGS sequence"/>
</dbReference>
<dbReference type="CDD" id="cd01454">
    <property type="entry name" value="vWA_norD_type"/>
    <property type="match status" value="1"/>
</dbReference>
<feature type="compositionally biased region" description="Basic and acidic residues" evidence="1">
    <location>
        <begin position="639"/>
        <end position="674"/>
    </location>
</feature>
<dbReference type="PANTHER" id="PTHR41248">
    <property type="entry name" value="NORD PROTEIN"/>
    <property type="match status" value="1"/>
</dbReference>
<dbReference type="SMART" id="SM00327">
    <property type="entry name" value="VWA"/>
    <property type="match status" value="1"/>
</dbReference>
<dbReference type="PROSITE" id="PS50234">
    <property type="entry name" value="VWFA"/>
    <property type="match status" value="1"/>
</dbReference>
<feature type="domain" description="VWFA" evidence="2">
    <location>
        <begin position="810"/>
        <end position="996"/>
    </location>
</feature>
<name>A0A0S4LD29_9BACT</name>
<dbReference type="STRING" id="1742973.COMA2_140084"/>
<dbReference type="RefSeq" id="WP_175304412.1">
    <property type="nucleotide sequence ID" value="NZ_CZPZ01000006.1"/>
</dbReference>
<proteinExistence type="predicted"/>
<reference evidence="4" key="1">
    <citation type="submission" date="2015-10" db="EMBL/GenBank/DDBJ databases">
        <authorList>
            <person name="Luecker S."/>
            <person name="Luecker S."/>
        </authorList>
    </citation>
    <scope>NUCLEOTIDE SEQUENCE [LARGE SCALE GENOMIC DNA]</scope>
</reference>
<protein>
    <recommendedName>
        <fullName evidence="2">VWFA domain-containing protein</fullName>
    </recommendedName>
</protein>
<dbReference type="Pfam" id="PF00092">
    <property type="entry name" value="VWA"/>
    <property type="match status" value="1"/>
</dbReference>
<dbReference type="AlphaFoldDB" id="A0A0S4LD29"/>
<feature type="region of interest" description="Disordered" evidence="1">
    <location>
        <begin position="597"/>
        <end position="617"/>
    </location>
</feature>
<evidence type="ECO:0000313" key="3">
    <source>
        <dbReference type="EMBL" id="CUS33796.1"/>
    </source>
</evidence>
<dbReference type="InterPro" id="IPR002035">
    <property type="entry name" value="VWF_A"/>
</dbReference>
<feature type="region of interest" description="Disordered" evidence="1">
    <location>
        <begin position="636"/>
        <end position="674"/>
    </location>
</feature>